<dbReference type="STRING" id="1666911.HLUCCA11_18890"/>
<organism evidence="2 3">
    <name type="scientific">Phormidesmis priestleyi Ana</name>
    <dbReference type="NCBI Taxonomy" id="1666911"/>
    <lineage>
        <taxon>Bacteria</taxon>
        <taxon>Bacillati</taxon>
        <taxon>Cyanobacteriota</taxon>
        <taxon>Cyanophyceae</taxon>
        <taxon>Leptolyngbyales</taxon>
        <taxon>Leptolyngbyaceae</taxon>
        <taxon>Phormidesmis</taxon>
    </lineage>
</organism>
<dbReference type="InterPro" id="IPR002716">
    <property type="entry name" value="PIN_dom"/>
</dbReference>
<dbReference type="SUPFAM" id="SSF88723">
    <property type="entry name" value="PIN domain-like"/>
    <property type="match status" value="1"/>
</dbReference>
<protein>
    <submittedName>
        <fullName evidence="2">Putative nucleic acid-binding protein, contains PIN domain</fullName>
    </submittedName>
</protein>
<name>A0A0P7YSB8_9CYAN</name>
<dbReference type="InterPro" id="IPR029060">
    <property type="entry name" value="PIN-like_dom_sf"/>
</dbReference>
<dbReference type="Pfam" id="PF01850">
    <property type="entry name" value="PIN"/>
    <property type="match status" value="1"/>
</dbReference>
<feature type="domain" description="PIN" evidence="1">
    <location>
        <begin position="2"/>
        <end position="123"/>
    </location>
</feature>
<accession>A0A0P7YSB8</accession>
<sequence length="140" mass="15976">MIITDTGAFVAIINSRDEYHSFAQSAFAIKSEPLITTYPVISETCHLLKRAVGLDAEQLFLQTLVTGVAEIFQLQTSHLLRMTELMRKYADLPMDLADASLVLLAEELKDGRILTVDRRDFSVYRWNNTQPFQNLLFSDY</sequence>
<dbReference type="Gene3D" id="3.40.50.1010">
    <property type="entry name" value="5'-nuclease"/>
    <property type="match status" value="1"/>
</dbReference>
<evidence type="ECO:0000313" key="3">
    <source>
        <dbReference type="Proteomes" id="UP000050465"/>
    </source>
</evidence>
<gene>
    <name evidence="2" type="ORF">HLUCCA11_18890</name>
</gene>
<comment type="caution">
    <text evidence="2">The sequence shown here is derived from an EMBL/GenBank/DDBJ whole genome shotgun (WGS) entry which is preliminary data.</text>
</comment>
<dbReference type="Proteomes" id="UP000050465">
    <property type="component" value="Unassembled WGS sequence"/>
</dbReference>
<dbReference type="EMBL" id="LJZR01000034">
    <property type="protein sequence ID" value="KPQ33301.1"/>
    <property type="molecule type" value="Genomic_DNA"/>
</dbReference>
<reference evidence="2 3" key="1">
    <citation type="submission" date="2015-09" db="EMBL/GenBank/DDBJ databases">
        <title>Identification and resolution of microdiversity through metagenomic sequencing of parallel consortia.</title>
        <authorList>
            <person name="Nelson W.C."/>
            <person name="Romine M.F."/>
            <person name="Lindemann S.R."/>
        </authorList>
    </citation>
    <scope>NUCLEOTIDE SEQUENCE [LARGE SCALE GENOMIC DNA]</scope>
    <source>
        <strain evidence="2">Ana</strain>
    </source>
</reference>
<dbReference type="AlphaFoldDB" id="A0A0P7YSB8"/>
<evidence type="ECO:0000313" key="2">
    <source>
        <dbReference type="EMBL" id="KPQ33301.1"/>
    </source>
</evidence>
<evidence type="ECO:0000259" key="1">
    <source>
        <dbReference type="Pfam" id="PF01850"/>
    </source>
</evidence>
<proteinExistence type="predicted"/>